<reference evidence="2 3" key="1">
    <citation type="journal article" date="2019" name="Nat. Ecol. Evol.">
        <title>Megaphylogeny resolves global patterns of mushroom evolution.</title>
        <authorList>
            <person name="Varga T."/>
            <person name="Krizsan K."/>
            <person name="Foldi C."/>
            <person name="Dima B."/>
            <person name="Sanchez-Garcia M."/>
            <person name="Sanchez-Ramirez S."/>
            <person name="Szollosi G.J."/>
            <person name="Szarkandi J.G."/>
            <person name="Papp V."/>
            <person name="Albert L."/>
            <person name="Andreopoulos W."/>
            <person name="Angelini C."/>
            <person name="Antonin V."/>
            <person name="Barry K.W."/>
            <person name="Bougher N.L."/>
            <person name="Buchanan P."/>
            <person name="Buyck B."/>
            <person name="Bense V."/>
            <person name="Catcheside P."/>
            <person name="Chovatia M."/>
            <person name="Cooper J."/>
            <person name="Damon W."/>
            <person name="Desjardin D."/>
            <person name="Finy P."/>
            <person name="Geml J."/>
            <person name="Haridas S."/>
            <person name="Hughes K."/>
            <person name="Justo A."/>
            <person name="Karasinski D."/>
            <person name="Kautmanova I."/>
            <person name="Kiss B."/>
            <person name="Kocsube S."/>
            <person name="Kotiranta H."/>
            <person name="LaButti K.M."/>
            <person name="Lechner B.E."/>
            <person name="Liimatainen K."/>
            <person name="Lipzen A."/>
            <person name="Lukacs Z."/>
            <person name="Mihaltcheva S."/>
            <person name="Morgado L.N."/>
            <person name="Niskanen T."/>
            <person name="Noordeloos M.E."/>
            <person name="Ohm R.A."/>
            <person name="Ortiz-Santana B."/>
            <person name="Ovrebo C."/>
            <person name="Racz N."/>
            <person name="Riley R."/>
            <person name="Savchenko A."/>
            <person name="Shiryaev A."/>
            <person name="Soop K."/>
            <person name="Spirin V."/>
            <person name="Szebenyi C."/>
            <person name="Tomsovsky M."/>
            <person name="Tulloss R.E."/>
            <person name="Uehling J."/>
            <person name="Grigoriev I.V."/>
            <person name="Vagvolgyi C."/>
            <person name="Papp T."/>
            <person name="Martin F.M."/>
            <person name="Miettinen O."/>
            <person name="Hibbett D.S."/>
            <person name="Nagy L.G."/>
        </authorList>
    </citation>
    <scope>NUCLEOTIDE SEQUENCE [LARGE SCALE GENOMIC DNA]</scope>
    <source>
        <strain evidence="2 3">CBS 962.96</strain>
    </source>
</reference>
<protein>
    <submittedName>
        <fullName evidence="2">Uncharacterized protein</fullName>
    </submittedName>
</protein>
<keyword evidence="3" id="KW-1185">Reference proteome</keyword>
<feature type="region of interest" description="Disordered" evidence="1">
    <location>
        <begin position="30"/>
        <end position="64"/>
    </location>
</feature>
<name>A0A4S8MHD9_DENBC</name>
<evidence type="ECO:0000256" key="1">
    <source>
        <dbReference type="SAM" id="MobiDB-lite"/>
    </source>
</evidence>
<evidence type="ECO:0000313" key="2">
    <source>
        <dbReference type="EMBL" id="THV02095.1"/>
    </source>
</evidence>
<dbReference type="Proteomes" id="UP000297245">
    <property type="component" value="Unassembled WGS sequence"/>
</dbReference>
<feature type="compositionally biased region" description="Acidic residues" evidence="1">
    <location>
        <begin position="47"/>
        <end position="62"/>
    </location>
</feature>
<dbReference type="AlphaFoldDB" id="A0A4S8MHD9"/>
<sequence>MDRGQVTSQGFRDHKFLTTICISKEKEKQVDCDSNGESFDKRNVDKELDDDEEMEYIEEEDGTREAADMAELAELNKNLGEVQNLSTKDREVGQNTVAKNIAFLFVTALDGLNNQKSETSLFTHSWSDNKLEDGRFFKEMSLMK</sequence>
<accession>A0A4S8MHD9</accession>
<evidence type="ECO:0000313" key="3">
    <source>
        <dbReference type="Proteomes" id="UP000297245"/>
    </source>
</evidence>
<dbReference type="EMBL" id="ML179081">
    <property type="protein sequence ID" value="THV02095.1"/>
    <property type="molecule type" value="Genomic_DNA"/>
</dbReference>
<proteinExistence type="predicted"/>
<gene>
    <name evidence="2" type="ORF">K435DRAFT_792887</name>
</gene>
<organism evidence="2 3">
    <name type="scientific">Dendrothele bispora (strain CBS 962.96)</name>
    <dbReference type="NCBI Taxonomy" id="1314807"/>
    <lineage>
        <taxon>Eukaryota</taxon>
        <taxon>Fungi</taxon>
        <taxon>Dikarya</taxon>
        <taxon>Basidiomycota</taxon>
        <taxon>Agaricomycotina</taxon>
        <taxon>Agaricomycetes</taxon>
        <taxon>Agaricomycetidae</taxon>
        <taxon>Agaricales</taxon>
        <taxon>Agaricales incertae sedis</taxon>
        <taxon>Dendrothele</taxon>
    </lineage>
</organism>